<evidence type="ECO:0000313" key="8">
    <source>
        <dbReference type="Proteomes" id="UP000029121"/>
    </source>
</evidence>
<dbReference type="STRING" id="81985.R0G942"/>
<dbReference type="GO" id="GO:0005576">
    <property type="term" value="C:extracellular region"/>
    <property type="evidence" value="ECO:0007669"/>
    <property type="project" value="UniProtKB-SubCell"/>
</dbReference>
<reference evidence="8" key="1">
    <citation type="journal article" date="2013" name="Nat. Genet.">
        <title>The Capsella rubella genome and the genomic consequences of rapid mating system evolution.</title>
        <authorList>
            <person name="Slotte T."/>
            <person name="Hazzouri K.M."/>
            <person name="Agren J.A."/>
            <person name="Koenig D."/>
            <person name="Maumus F."/>
            <person name="Guo Y.L."/>
            <person name="Steige K."/>
            <person name="Platts A.E."/>
            <person name="Escobar J.S."/>
            <person name="Newman L.K."/>
            <person name="Wang W."/>
            <person name="Mandakova T."/>
            <person name="Vello E."/>
            <person name="Smith L.M."/>
            <person name="Henz S.R."/>
            <person name="Steffen J."/>
            <person name="Takuno S."/>
            <person name="Brandvain Y."/>
            <person name="Coop G."/>
            <person name="Andolfatto P."/>
            <person name="Hu T.T."/>
            <person name="Blanchette M."/>
            <person name="Clark R.M."/>
            <person name="Quesneville H."/>
            <person name="Nordborg M."/>
            <person name="Gaut B.S."/>
            <person name="Lysak M.A."/>
            <person name="Jenkins J."/>
            <person name="Grimwood J."/>
            <person name="Chapman J."/>
            <person name="Prochnik S."/>
            <person name="Shu S."/>
            <person name="Rokhsar D."/>
            <person name="Schmutz J."/>
            <person name="Weigel D."/>
            <person name="Wright S.I."/>
        </authorList>
    </citation>
    <scope>NUCLEOTIDE SEQUENCE [LARGE SCALE GENOMIC DNA]</scope>
    <source>
        <strain evidence="8">cv. Monte Gargano</strain>
    </source>
</reference>
<comment type="similarity">
    <text evidence="5">Belongs to the cysteine-rich repeat secretory protein family.</text>
</comment>
<evidence type="ECO:0000259" key="6">
    <source>
        <dbReference type="PROSITE" id="PS51473"/>
    </source>
</evidence>
<evidence type="ECO:0000256" key="5">
    <source>
        <dbReference type="ARBA" id="ARBA00038515"/>
    </source>
</evidence>
<dbReference type="KEGG" id="crb:17892456"/>
<feature type="domain" description="Gnk2-homologous" evidence="6">
    <location>
        <begin position="157"/>
        <end position="264"/>
    </location>
</feature>
<dbReference type="PROSITE" id="PS51473">
    <property type="entry name" value="GNK2"/>
    <property type="match status" value="2"/>
</dbReference>
<dbReference type="AlphaFoldDB" id="R0G942"/>
<evidence type="ECO:0000256" key="4">
    <source>
        <dbReference type="ARBA" id="ARBA00022737"/>
    </source>
</evidence>
<dbReference type="Pfam" id="PF01657">
    <property type="entry name" value="Stress-antifung"/>
    <property type="match status" value="2"/>
</dbReference>
<organism evidence="7 8">
    <name type="scientific">Capsella rubella</name>
    <dbReference type="NCBI Taxonomy" id="81985"/>
    <lineage>
        <taxon>Eukaryota</taxon>
        <taxon>Viridiplantae</taxon>
        <taxon>Streptophyta</taxon>
        <taxon>Embryophyta</taxon>
        <taxon>Tracheophyta</taxon>
        <taxon>Spermatophyta</taxon>
        <taxon>Magnoliopsida</taxon>
        <taxon>eudicotyledons</taxon>
        <taxon>Gunneridae</taxon>
        <taxon>Pentapetalae</taxon>
        <taxon>rosids</taxon>
        <taxon>malvids</taxon>
        <taxon>Brassicales</taxon>
        <taxon>Brassicaceae</taxon>
        <taxon>Camelineae</taxon>
        <taxon>Capsella</taxon>
    </lineage>
</organism>
<dbReference type="Gene3D" id="3.30.430.20">
    <property type="entry name" value="Gnk2 domain, C-X8-C-X2-C motif"/>
    <property type="match status" value="2"/>
</dbReference>
<keyword evidence="2" id="KW-0964">Secreted</keyword>
<evidence type="ECO:0000256" key="3">
    <source>
        <dbReference type="ARBA" id="ARBA00022729"/>
    </source>
</evidence>
<keyword evidence="4" id="KW-0677">Repeat</keyword>
<gene>
    <name evidence="7" type="ORF">CARUB_v10015275mg</name>
</gene>
<sequence>MHSSSSESKRLVLFPILVVAATQLLLLQSVSSLNLTNAYLHHKCLDREGKYKPGSKYENALTKIIKGFSEDSEGFRTGWRMTAWGKEPNMTAITYFCRTDSRGPKCRSCVATASSELLHKRCPRHRGAVIWYDQCVVDFSTFMTVGMINYDDNFCMSSAKNLSDDSISFTDRLFLLDNLTKLAITEIDKAIKEAKMPVLYAAGEKRFGKTNLYGMVQCSGGLSIKGCEECMTYYMVHFQKCWKRKQGVRVLSATCNFRYELYPFISPKSPYYTKFLK</sequence>
<dbReference type="Proteomes" id="UP000029121">
    <property type="component" value="Unassembled WGS sequence"/>
</dbReference>
<proteinExistence type="inferred from homology"/>
<dbReference type="CDD" id="cd23509">
    <property type="entry name" value="Gnk2-like"/>
    <property type="match status" value="2"/>
</dbReference>
<dbReference type="PANTHER" id="PTHR32411:SF53">
    <property type="entry name" value="CYSTEINE-RICH REPEAT SECRETORY PROTEIN 18-RELATED"/>
    <property type="match status" value="1"/>
</dbReference>
<dbReference type="InterPro" id="IPR002902">
    <property type="entry name" value="GNK2"/>
</dbReference>
<keyword evidence="3" id="KW-0732">Signal</keyword>
<dbReference type="EMBL" id="KB870807">
    <property type="protein sequence ID" value="EOA32031.1"/>
    <property type="molecule type" value="Genomic_DNA"/>
</dbReference>
<accession>R0G942</accession>
<keyword evidence="8" id="KW-1185">Reference proteome</keyword>
<name>R0G942_9BRAS</name>
<evidence type="ECO:0000313" key="7">
    <source>
        <dbReference type="EMBL" id="EOA32031.1"/>
    </source>
</evidence>
<protein>
    <recommendedName>
        <fullName evidence="6">Gnk2-homologous domain-containing protein</fullName>
    </recommendedName>
</protein>
<feature type="domain" description="Gnk2-homologous" evidence="6">
    <location>
        <begin position="39"/>
        <end position="144"/>
    </location>
</feature>
<comment type="subcellular location">
    <subcellularLocation>
        <location evidence="1">Secreted</location>
    </subcellularLocation>
</comment>
<dbReference type="InterPro" id="IPR038408">
    <property type="entry name" value="GNK2_sf"/>
</dbReference>
<dbReference type="OrthoDB" id="10325194at2759"/>
<evidence type="ECO:0000256" key="2">
    <source>
        <dbReference type="ARBA" id="ARBA00022525"/>
    </source>
</evidence>
<dbReference type="PANTHER" id="PTHR32411">
    <property type="entry name" value="CYSTEINE-RICH REPEAT SECRETORY PROTEIN 38-RELATED"/>
    <property type="match status" value="1"/>
</dbReference>
<evidence type="ECO:0000256" key="1">
    <source>
        <dbReference type="ARBA" id="ARBA00004613"/>
    </source>
</evidence>
<dbReference type="eggNOG" id="ENOG502QPWH">
    <property type="taxonomic scope" value="Eukaryota"/>
</dbReference>
<dbReference type="InterPro" id="IPR050581">
    <property type="entry name" value="CRR_secretory_protein"/>
</dbReference>